<dbReference type="SUPFAM" id="SSF51905">
    <property type="entry name" value="FAD/NAD(P)-binding domain"/>
    <property type="match status" value="1"/>
</dbReference>
<gene>
    <name evidence="4" type="ORF">H9867_01500</name>
</gene>
<evidence type="ECO:0000256" key="2">
    <source>
        <dbReference type="ARBA" id="ARBA00023002"/>
    </source>
</evidence>
<dbReference type="Gene3D" id="3.50.50.60">
    <property type="entry name" value="FAD/NAD(P)-binding domain"/>
    <property type="match status" value="1"/>
</dbReference>
<accession>A0A9D1RWT8</accession>
<reference evidence="4" key="2">
    <citation type="submission" date="2021-04" db="EMBL/GenBank/DDBJ databases">
        <authorList>
            <person name="Gilroy R."/>
        </authorList>
    </citation>
    <scope>NUCLEOTIDE SEQUENCE</scope>
    <source>
        <strain evidence="4">4376</strain>
    </source>
</reference>
<dbReference type="InterPro" id="IPR002937">
    <property type="entry name" value="Amino_oxidase"/>
</dbReference>
<evidence type="ECO:0000313" key="4">
    <source>
        <dbReference type="EMBL" id="HIW95154.1"/>
    </source>
</evidence>
<dbReference type="GO" id="GO:0016491">
    <property type="term" value="F:oxidoreductase activity"/>
    <property type="evidence" value="ECO:0007669"/>
    <property type="project" value="UniProtKB-KW"/>
</dbReference>
<evidence type="ECO:0000259" key="3">
    <source>
        <dbReference type="Pfam" id="PF01593"/>
    </source>
</evidence>
<proteinExistence type="predicted"/>
<organism evidence="4 5">
    <name type="scientific">Candidatus Corynebacterium gallistercoris</name>
    <dbReference type="NCBI Taxonomy" id="2838530"/>
    <lineage>
        <taxon>Bacteria</taxon>
        <taxon>Bacillati</taxon>
        <taxon>Actinomycetota</taxon>
        <taxon>Actinomycetes</taxon>
        <taxon>Mycobacteriales</taxon>
        <taxon>Corynebacteriaceae</taxon>
        <taxon>Corynebacterium</taxon>
    </lineage>
</organism>
<sequence length="434" mass="46242">MSDVAIIGGGLAGLAAARTLRASGYRCTIFESGDALGGRVRSDMIDDITVDRGLQLMNSWYPAVKELLRPGEYSALGLKNFPPAFQTLTDEGLAMFCDPVRAPHLILPFMRSKFGSALSIRDVFGLRKWLGSEMTHKSSLELRKMKPSRLQADVPAAESLSAFGVNRQMRKLVVNPLMEAFLFDPQGESSALFAKWMVAALLRGTLGVPENGMGELSAALGRQSGVRVVLGAKVTGVREVAGGGVEVQLGERGETETFPYVIMACGAAAEHELLGTPQPATVPVATWWMVSEEPVGGNSLITVDGARRTPISSAAELTAVAPGYAPHRHLVAANVVGVMEPDLPGDAEMLGHVSTLLEADTSRWQVVTRQFYRDATPIIPPRRTRGSGTIALAGEFHGERIVLAGSQHATPTVDGALRSGQRAAKELLKVLPAA</sequence>
<feature type="domain" description="Amine oxidase" evidence="3">
    <location>
        <begin position="11"/>
        <end position="428"/>
    </location>
</feature>
<protein>
    <submittedName>
        <fullName evidence="4">FAD-dependent oxidoreductase</fullName>
    </submittedName>
</protein>
<keyword evidence="2" id="KW-0560">Oxidoreductase</keyword>
<dbReference type="Pfam" id="PF01593">
    <property type="entry name" value="Amino_oxidase"/>
    <property type="match status" value="1"/>
</dbReference>
<dbReference type="PANTHER" id="PTHR42841">
    <property type="entry name" value="AMINE OXIDASE"/>
    <property type="match status" value="1"/>
</dbReference>
<evidence type="ECO:0000313" key="5">
    <source>
        <dbReference type="Proteomes" id="UP000824189"/>
    </source>
</evidence>
<reference evidence="4" key="1">
    <citation type="journal article" date="2021" name="PeerJ">
        <title>Extensive microbial diversity within the chicken gut microbiome revealed by metagenomics and culture.</title>
        <authorList>
            <person name="Gilroy R."/>
            <person name="Ravi A."/>
            <person name="Getino M."/>
            <person name="Pursley I."/>
            <person name="Horton D.L."/>
            <person name="Alikhan N.F."/>
            <person name="Baker D."/>
            <person name="Gharbi K."/>
            <person name="Hall N."/>
            <person name="Watson M."/>
            <person name="Adriaenssens E.M."/>
            <person name="Foster-Nyarko E."/>
            <person name="Jarju S."/>
            <person name="Secka A."/>
            <person name="Antonio M."/>
            <person name="Oren A."/>
            <person name="Chaudhuri R.R."/>
            <person name="La Ragione R."/>
            <person name="Hildebrand F."/>
            <person name="Pallen M.J."/>
        </authorList>
    </citation>
    <scope>NUCLEOTIDE SEQUENCE</scope>
    <source>
        <strain evidence="4">4376</strain>
    </source>
</reference>
<name>A0A9D1RWT8_9CORY</name>
<dbReference type="PRINTS" id="PR00757">
    <property type="entry name" value="AMINEOXDASEF"/>
</dbReference>
<comment type="cofactor">
    <cofactor evidence="1">
        <name>FAD</name>
        <dbReference type="ChEBI" id="CHEBI:57692"/>
    </cofactor>
</comment>
<dbReference type="Proteomes" id="UP000824189">
    <property type="component" value="Unassembled WGS sequence"/>
</dbReference>
<evidence type="ECO:0000256" key="1">
    <source>
        <dbReference type="ARBA" id="ARBA00001974"/>
    </source>
</evidence>
<dbReference type="EMBL" id="DXFZ01000020">
    <property type="protein sequence ID" value="HIW95154.1"/>
    <property type="molecule type" value="Genomic_DNA"/>
</dbReference>
<comment type="caution">
    <text evidence="4">The sequence shown here is derived from an EMBL/GenBank/DDBJ whole genome shotgun (WGS) entry which is preliminary data.</text>
</comment>
<dbReference type="InterPro" id="IPR036188">
    <property type="entry name" value="FAD/NAD-bd_sf"/>
</dbReference>
<dbReference type="InterPro" id="IPR001613">
    <property type="entry name" value="Flavin_amine_oxidase"/>
</dbReference>
<dbReference type="AlphaFoldDB" id="A0A9D1RWT8"/>